<sequence length="500" mass="52116">MVADSSAPQGARTGPKPDAPVDATGRTWTPRLIVALLVIVLMGELAAFSYNLVATALPGIATHFQTTQIGWTITIANLAAAVVVAVIGKLADLRGKRLLLVITLVLSGLGAVLSAIAPNYGLFIVGRALQGLLYVTPALGYSLIRDVFPKKVVAFAITITLTGSGLTFILAPFLAGWLIDSFGALSVFWFVAIYEAVCVVGVLLLLPESPLRVRARLDWPGAVLLGVGGAALIFALGEGPTWGWLSLPTLGLIVGGLAAFAAWIWWDRTFPEPLIHLPLLRSKPMWTTFLLGATVYATTGIVSSIVPSMLQTPREVGETFGFGTDAFGVAYYLAPMGAAMVLAGFICGSRARTWGIRNPMLVGAALLTVGAAGLALWHSEPWQVAGLLIVFGLGMGATYGGLPNLVVQAAPPEQQGIAATMALAGQNIGTVLLIQVAFAFLVANVIPVGDQVLYGAGGYQAAYLVAALCGAASLLVTFILPHGRRENVLAMKTAGDVVAH</sequence>
<feature type="transmembrane region" description="Helical" evidence="8">
    <location>
        <begin position="242"/>
        <end position="266"/>
    </location>
</feature>
<dbReference type="PANTHER" id="PTHR42718:SF46">
    <property type="entry name" value="BLR6921 PROTEIN"/>
    <property type="match status" value="1"/>
</dbReference>
<keyword evidence="11" id="KW-1185">Reference proteome</keyword>
<keyword evidence="6 8" id="KW-0472">Membrane</keyword>
<dbReference type="Gene3D" id="1.20.1720.10">
    <property type="entry name" value="Multidrug resistance protein D"/>
    <property type="match status" value="1"/>
</dbReference>
<feature type="transmembrane region" description="Helical" evidence="8">
    <location>
        <begin position="185"/>
        <end position="205"/>
    </location>
</feature>
<feature type="transmembrane region" description="Helical" evidence="8">
    <location>
        <begin position="360"/>
        <end position="378"/>
    </location>
</feature>
<evidence type="ECO:0000313" key="11">
    <source>
        <dbReference type="Proteomes" id="UP001596119"/>
    </source>
</evidence>
<organism evidence="10 11">
    <name type="scientific">Pseudonocardia lutea</name>
    <dbReference type="NCBI Taxonomy" id="2172015"/>
    <lineage>
        <taxon>Bacteria</taxon>
        <taxon>Bacillati</taxon>
        <taxon>Actinomycetota</taxon>
        <taxon>Actinomycetes</taxon>
        <taxon>Pseudonocardiales</taxon>
        <taxon>Pseudonocardiaceae</taxon>
        <taxon>Pseudonocardia</taxon>
    </lineage>
</organism>
<feature type="transmembrane region" description="Helical" evidence="8">
    <location>
        <begin position="32"/>
        <end position="57"/>
    </location>
</feature>
<dbReference type="Gene3D" id="1.20.1250.20">
    <property type="entry name" value="MFS general substrate transporter like domains"/>
    <property type="match status" value="1"/>
</dbReference>
<evidence type="ECO:0000256" key="3">
    <source>
        <dbReference type="ARBA" id="ARBA00022475"/>
    </source>
</evidence>
<comment type="caution">
    <text evidence="10">The sequence shown here is derived from an EMBL/GenBank/DDBJ whole genome shotgun (WGS) entry which is preliminary data.</text>
</comment>
<name>A0ABW1ICG3_9PSEU</name>
<dbReference type="SUPFAM" id="SSF103473">
    <property type="entry name" value="MFS general substrate transporter"/>
    <property type="match status" value="1"/>
</dbReference>
<dbReference type="InterPro" id="IPR036259">
    <property type="entry name" value="MFS_trans_sf"/>
</dbReference>
<feature type="transmembrane region" description="Helical" evidence="8">
    <location>
        <begin position="153"/>
        <end position="179"/>
    </location>
</feature>
<feature type="transmembrane region" description="Helical" evidence="8">
    <location>
        <begin position="384"/>
        <end position="407"/>
    </location>
</feature>
<evidence type="ECO:0000256" key="7">
    <source>
        <dbReference type="SAM" id="MobiDB-lite"/>
    </source>
</evidence>
<dbReference type="PROSITE" id="PS50850">
    <property type="entry name" value="MFS"/>
    <property type="match status" value="1"/>
</dbReference>
<keyword evidence="2" id="KW-0813">Transport</keyword>
<dbReference type="Proteomes" id="UP001596119">
    <property type="component" value="Unassembled WGS sequence"/>
</dbReference>
<dbReference type="Pfam" id="PF07690">
    <property type="entry name" value="MFS_1"/>
    <property type="match status" value="1"/>
</dbReference>
<dbReference type="InterPro" id="IPR020846">
    <property type="entry name" value="MFS_dom"/>
</dbReference>
<feature type="transmembrane region" description="Helical" evidence="8">
    <location>
        <begin position="428"/>
        <end position="449"/>
    </location>
</feature>
<gene>
    <name evidence="10" type="ORF">ACFQH9_19325</name>
</gene>
<evidence type="ECO:0000256" key="2">
    <source>
        <dbReference type="ARBA" id="ARBA00022448"/>
    </source>
</evidence>
<evidence type="ECO:0000256" key="6">
    <source>
        <dbReference type="ARBA" id="ARBA00023136"/>
    </source>
</evidence>
<reference evidence="11" key="1">
    <citation type="journal article" date="2019" name="Int. J. Syst. Evol. Microbiol.">
        <title>The Global Catalogue of Microorganisms (GCM) 10K type strain sequencing project: providing services to taxonomists for standard genome sequencing and annotation.</title>
        <authorList>
            <consortium name="The Broad Institute Genomics Platform"/>
            <consortium name="The Broad Institute Genome Sequencing Center for Infectious Disease"/>
            <person name="Wu L."/>
            <person name="Ma J."/>
        </authorList>
    </citation>
    <scope>NUCLEOTIDE SEQUENCE [LARGE SCALE GENOMIC DNA]</scope>
    <source>
        <strain evidence="11">CGMCC 4.7397</strain>
    </source>
</reference>
<feature type="transmembrane region" description="Helical" evidence="8">
    <location>
        <begin position="122"/>
        <end position="141"/>
    </location>
</feature>
<feature type="transmembrane region" description="Helical" evidence="8">
    <location>
        <begin position="329"/>
        <end position="348"/>
    </location>
</feature>
<dbReference type="InterPro" id="IPR011701">
    <property type="entry name" value="MFS"/>
</dbReference>
<dbReference type="EMBL" id="JBHSQK010000047">
    <property type="protein sequence ID" value="MFC5950424.1"/>
    <property type="molecule type" value="Genomic_DNA"/>
</dbReference>
<evidence type="ECO:0000313" key="10">
    <source>
        <dbReference type="EMBL" id="MFC5950424.1"/>
    </source>
</evidence>
<feature type="domain" description="Major facilitator superfamily (MFS) profile" evidence="9">
    <location>
        <begin position="35"/>
        <end position="484"/>
    </location>
</feature>
<accession>A0ABW1ICG3</accession>
<feature type="region of interest" description="Disordered" evidence="7">
    <location>
        <begin position="1"/>
        <end position="23"/>
    </location>
</feature>
<evidence type="ECO:0000256" key="4">
    <source>
        <dbReference type="ARBA" id="ARBA00022692"/>
    </source>
</evidence>
<feature type="transmembrane region" description="Helical" evidence="8">
    <location>
        <begin position="286"/>
        <end position="309"/>
    </location>
</feature>
<feature type="transmembrane region" description="Helical" evidence="8">
    <location>
        <begin position="98"/>
        <end position="116"/>
    </location>
</feature>
<comment type="subcellular location">
    <subcellularLocation>
        <location evidence="1">Cell membrane</location>
        <topology evidence="1">Multi-pass membrane protein</topology>
    </subcellularLocation>
</comment>
<keyword evidence="4 8" id="KW-0812">Transmembrane</keyword>
<keyword evidence="3" id="KW-1003">Cell membrane</keyword>
<evidence type="ECO:0000259" key="9">
    <source>
        <dbReference type="PROSITE" id="PS50850"/>
    </source>
</evidence>
<evidence type="ECO:0000256" key="8">
    <source>
        <dbReference type="SAM" id="Phobius"/>
    </source>
</evidence>
<proteinExistence type="predicted"/>
<keyword evidence="5 8" id="KW-1133">Transmembrane helix</keyword>
<dbReference type="PANTHER" id="PTHR42718">
    <property type="entry name" value="MAJOR FACILITATOR SUPERFAMILY MULTIDRUG TRANSPORTER MFSC"/>
    <property type="match status" value="1"/>
</dbReference>
<feature type="transmembrane region" description="Helical" evidence="8">
    <location>
        <begin position="461"/>
        <end position="481"/>
    </location>
</feature>
<feature type="transmembrane region" description="Helical" evidence="8">
    <location>
        <begin position="69"/>
        <end position="91"/>
    </location>
</feature>
<feature type="transmembrane region" description="Helical" evidence="8">
    <location>
        <begin position="217"/>
        <end position="236"/>
    </location>
</feature>
<evidence type="ECO:0000256" key="5">
    <source>
        <dbReference type="ARBA" id="ARBA00022989"/>
    </source>
</evidence>
<evidence type="ECO:0000256" key="1">
    <source>
        <dbReference type="ARBA" id="ARBA00004651"/>
    </source>
</evidence>
<protein>
    <submittedName>
        <fullName evidence="10">MFS transporter</fullName>
    </submittedName>
</protein>
<dbReference type="RefSeq" id="WP_379567558.1">
    <property type="nucleotide sequence ID" value="NZ_JBHSQK010000047.1"/>
</dbReference>